<sequence>MPRLFHISETPGITLFEPRPSPSFFEGIAGEVVFAIEERLVAGYSTFIAAAFPYPHAQRTCLKPAAPGRCLQIHNMAFGVFKR</sequence>
<protein>
    <submittedName>
        <fullName evidence="1">Uncharacterized protein</fullName>
    </submittedName>
</protein>
<dbReference type="EMBL" id="QTJU01000005">
    <property type="protein sequence ID" value="RFM27351.1"/>
    <property type="molecule type" value="Genomic_DNA"/>
</dbReference>
<dbReference type="OrthoDB" id="156685at2"/>
<comment type="caution">
    <text evidence="1">The sequence shown here is derived from an EMBL/GenBank/DDBJ whole genome shotgun (WGS) entry which is preliminary data.</text>
</comment>
<organism evidence="1 2">
    <name type="scientific">Deminuibacter soli</name>
    <dbReference type="NCBI Taxonomy" id="2291815"/>
    <lineage>
        <taxon>Bacteria</taxon>
        <taxon>Pseudomonadati</taxon>
        <taxon>Bacteroidota</taxon>
        <taxon>Chitinophagia</taxon>
        <taxon>Chitinophagales</taxon>
        <taxon>Chitinophagaceae</taxon>
        <taxon>Deminuibacter</taxon>
    </lineage>
</organism>
<dbReference type="RefSeq" id="WP_116848109.1">
    <property type="nucleotide sequence ID" value="NZ_QTJU01000005.1"/>
</dbReference>
<accession>A0A3E1NHL2</accession>
<evidence type="ECO:0000313" key="1">
    <source>
        <dbReference type="EMBL" id="RFM27351.1"/>
    </source>
</evidence>
<proteinExistence type="predicted"/>
<name>A0A3E1NHL2_9BACT</name>
<evidence type="ECO:0000313" key="2">
    <source>
        <dbReference type="Proteomes" id="UP000261284"/>
    </source>
</evidence>
<reference evidence="1 2" key="1">
    <citation type="submission" date="2018-08" db="EMBL/GenBank/DDBJ databases">
        <title>Chitinophagaceae sp. K23C18032701, a novel bacterium isolated from forest soil.</title>
        <authorList>
            <person name="Wang C."/>
        </authorList>
    </citation>
    <scope>NUCLEOTIDE SEQUENCE [LARGE SCALE GENOMIC DNA]</scope>
    <source>
        <strain evidence="1 2">K23C18032701</strain>
    </source>
</reference>
<keyword evidence="2" id="KW-1185">Reference proteome</keyword>
<gene>
    <name evidence="1" type="ORF">DXN05_15110</name>
</gene>
<dbReference type="Proteomes" id="UP000261284">
    <property type="component" value="Unassembled WGS sequence"/>
</dbReference>
<dbReference type="AlphaFoldDB" id="A0A3E1NHL2"/>